<dbReference type="Proteomes" id="UP000059680">
    <property type="component" value="Chromosome 2"/>
</dbReference>
<sequence>HISSPIDEIKLSSLSTELEPYPRFTDERDYGSDEVRSPPHTTTSSPEGDEIGGSELQVLKADEPHAINGHEVSLSPSLSPSLSQIWSR</sequence>
<protein>
    <submittedName>
        <fullName evidence="2">Os02g0297550 protein</fullName>
    </submittedName>
</protein>
<keyword evidence="3" id="KW-1185">Reference proteome</keyword>
<feature type="compositionally biased region" description="Basic and acidic residues" evidence="1">
    <location>
        <begin position="24"/>
        <end position="37"/>
    </location>
</feature>
<dbReference type="InParanoid" id="A0A0P0VHW2"/>
<dbReference type="AlphaFoldDB" id="A0A0P0VHW2"/>
<evidence type="ECO:0000313" key="3">
    <source>
        <dbReference type="Proteomes" id="UP000059680"/>
    </source>
</evidence>
<feature type="compositionally biased region" description="Low complexity" evidence="1">
    <location>
        <begin position="73"/>
        <end position="88"/>
    </location>
</feature>
<dbReference type="EMBL" id="AP014958">
    <property type="protein sequence ID" value="BAS78227.1"/>
    <property type="molecule type" value="Genomic_DNA"/>
</dbReference>
<reference evidence="2 3" key="2">
    <citation type="journal article" date="2013" name="Plant Cell Physiol.">
        <title>Rice Annotation Project Database (RAP-DB): an integrative and interactive database for rice genomics.</title>
        <authorList>
            <person name="Sakai H."/>
            <person name="Lee S.S."/>
            <person name="Tanaka T."/>
            <person name="Numa H."/>
            <person name="Kim J."/>
            <person name="Kawahara Y."/>
            <person name="Wakimoto H."/>
            <person name="Yang C.C."/>
            <person name="Iwamoto M."/>
            <person name="Abe T."/>
            <person name="Yamada Y."/>
            <person name="Muto A."/>
            <person name="Inokuchi H."/>
            <person name="Ikemura T."/>
            <person name="Matsumoto T."/>
            <person name="Sasaki T."/>
            <person name="Itoh T."/>
        </authorList>
    </citation>
    <scope>NUCLEOTIDE SEQUENCE [LARGE SCALE GENOMIC DNA]</scope>
    <source>
        <strain evidence="3">cv. Nipponbare</strain>
    </source>
</reference>
<organism evidence="2 3">
    <name type="scientific">Oryza sativa subsp. japonica</name>
    <name type="common">Rice</name>
    <dbReference type="NCBI Taxonomy" id="39947"/>
    <lineage>
        <taxon>Eukaryota</taxon>
        <taxon>Viridiplantae</taxon>
        <taxon>Streptophyta</taxon>
        <taxon>Embryophyta</taxon>
        <taxon>Tracheophyta</taxon>
        <taxon>Spermatophyta</taxon>
        <taxon>Magnoliopsida</taxon>
        <taxon>Liliopsida</taxon>
        <taxon>Poales</taxon>
        <taxon>Poaceae</taxon>
        <taxon>BOP clade</taxon>
        <taxon>Oryzoideae</taxon>
        <taxon>Oryzeae</taxon>
        <taxon>Oryzinae</taxon>
        <taxon>Oryza</taxon>
        <taxon>Oryza sativa</taxon>
    </lineage>
</organism>
<name>A0A0P0VHW2_ORYSJ</name>
<evidence type="ECO:0000313" key="2">
    <source>
        <dbReference type="EMBL" id="BAS78227.1"/>
    </source>
</evidence>
<dbReference type="PaxDb" id="39947-A0A0P0VHW2"/>
<dbReference type="Gramene" id="Os02t0297550-01">
    <property type="protein sequence ID" value="Os02t0297550-01"/>
    <property type="gene ID" value="Os02g0297550"/>
</dbReference>
<reference evidence="2 3" key="3">
    <citation type="journal article" date="2013" name="Rice">
        <title>Improvement of the Oryza sativa Nipponbare reference genome using next generation sequence and optical map data.</title>
        <authorList>
            <person name="Kawahara Y."/>
            <person name="de la Bastide M."/>
            <person name="Hamilton J.P."/>
            <person name="Kanamori H."/>
            <person name="McCombie W.R."/>
            <person name="Ouyang S."/>
            <person name="Schwartz D.C."/>
            <person name="Tanaka T."/>
            <person name="Wu J."/>
            <person name="Zhou S."/>
            <person name="Childs K.L."/>
            <person name="Davidson R.M."/>
            <person name="Lin H."/>
            <person name="Quesada-Ocampo L."/>
            <person name="Vaillancourt B."/>
            <person name="Sakai H."/>
            <person name="Lee S.S."/>
            <person name="Kim J."/>
            <person name="Numa H."/>
            <person name="Itoh T."/>
            <person name="Buell C.R."/>
            <person name="Matsumoto T."/>
        </authorList>
    </citation>
    <scope>NUCLEOTIDE SEQUENCE [LARGE SCALE GENOMIC DNA]</scope>
    <source>
        <strain evidence="3">cv. Nipponbare</strain>
    </source>
</reference>
<proteinExistence type="predicted"/>
<feature type="non-terminal residue" evidence="2">
    <location>
        <position position="1"/>
    </location>
</feature>
<accession>A0A0P0VHW2</accession>
<gene>
    <name evidence="2" type="ordered locus">Os02g0297550</name>
    <name evidence="2" type="ORF">OSNPB_020297550</name>
</gene>
<feature type="region of interest" description="Disordered" evidence="1">
    <location>
        <begin position="1"/>
        <end position="88"/>
    </location>
</feature>
<reference evidence="3" key="1">
    <citation type="journal article" date="2005" name="Nature">
        <title>The map-based sequence of the rice genome.</title>
        <authorList>
            <consortium name="International rice genome sequencing project (IRGSP)"/>
            <person name="Matsumoto T."/>
            <person name="Wu J."/>
            <person name="Kanamori H."/>
            <person name="Katayose Y."/>
            <person name="Fujisawa M."/>
            <person name="Namiki N."/>
            <person name="Mizuno H."/>
            <person name="Yamamoto K."/>
            <person name="Antonio B.A."/>
            <person name="Baba T."/>
            <person name="Sakata K."/>
            <person name="Nagamura Y."/>
            <person name="Aoki H."/>
            <person name="Arikawa K."/>
            <person name="Arita K."/>
            <person name="Bito T."/>
            <person name="Chiden Y."/>
            <person name="Fujitsuka N."/>
            <person name="Fukunaka R."/>
            <person name="Hamada M."/>
            <person name="Harada C."/>
            <person name="Hayashi A."/>
            <person name="Hijishita S."/>
            <person name="Honda M."/>
            <person name="Hosokawa S."/>
            <person name="Ichikawa Y."/>
            <person name="Idonuma A."/>
            <person name="Iijima M."/>
            <person name="Ikeda M."/>
            <person name="Ikeno M."/>
            <person name="Ito K."/>
            <person name="Ito S."/>
            <person name="Ito T."/>
            <person name="Ito Y."/>
            <person name="Ito Y."/>
            <person name="Iwabuchi A."/>
            <person name="Kamiya K."/>
            <person name="Karasawa W."/>
            <person name="Kurita K."/>
            <person name="Katagiri S."/>
            <person name="Kikuta A."/>
            <person name="Kobayashi H."/>
            <person name="Kobayashi N."/>
            <person name="Machita K."/>
            <person name="Maehara T."/>
            <person name="Masukawa M."/>
            <person name="Mizubayashi T."/>
            <person name="Mukai Y."/>
            <person name="Nagasaki H."/>
            <person name="Nagata Y."/>
            <person name="Naito S."/>
            <person name="Nakashima M."/>
            <person name="Nakama Y."/>
            <person name="Nakamichi Y."/>
            <person name="Nakamura M."/>
            <person name="Meguro A."/>
            <person name="Negishi M."/>
            <person name="Ohta I."/>
            <person name="Ohta T."/>
            <person name="Okamoto M."/>
            <person name="Ono N."/>
            <person name="Saji S."/>
            <person name="Sakaguchi M."/>
            <person name="Sakai K."/>
            <person name="Shibata M."/>
            <person name="Shimokawa T."/>
            <person name="Song J."/>
            <person name="Takazaki Y."/>
            <person name="Terasawa K."/>
            <person name="Tsugane M."/>
            <person name="Tsuji K."/>
            <person name="Ueda S."/>
            <person name="Waki K."/>
            <person name="Yamagata H."/>
            <person name="Yamamoto M."/>
            <person name="Yamamoto S."/>
            <person name="Yamane H."/>
            <person name="Yoshiki S."/>
            <person name="Yoshihara R."/>
            <person name="Yukawa K."/>
            <person name="Zhong H."/>
            <person name="Yano M."/>
            <person name="Yuan Q."/>
            <person name="Ouyang S."/>
            <person name="Liu J."/>
            <person name="Jones K.M."/>
            <person name="Gansberger K."/>
            <person name="Moffat K."/>
            <person name="Hill J."/>
            <person name="Bera J."/>
            <person name="Fadrosh D."/>
            <person name="Jin S."/>
            <person name="Johri S."/>
            <person name="Kim M."/>
            <person name="Overton L."/>
            <person name="Reardon M."/>
            <person name="Tsitrin T."/>
            <person name="Vuong H."/>
            <person name="Weaver B."/>
            <person name="Ciecko A."/>
            <person name="Tallon L."/>
            <person name="Jackson J."/>
            <person name="Pai G."/>
            <person name="Aken S.V."/>
            <person name="Utterback T."/>
            <person name="Reidmuller S."/>
            <person name="Feldblyum T."/>
            <person name="Hsiao J."/>
            <person name="Zismann V."/>
            <person name="Iobst S."/>
            <person name="de Vazeille A.R."/>
            <person name="Buell C.R."/>
            <person name="Ying K."/>
            <person name="Li Y."/>
            <person name="Lu T."/>
            <person name="Huang Y."/>
            <person name="Zhao Q."/>
            <person name="Feng Q."/>
            <person name="Zhang L."/>
            <person name="Zhu J."/>
            <person name="Weng Q."/>
            <person name="Mu J."/>
            <person name="Lu Y."/>
            <person name="Fan D."/>
            <person name="Liu Y."/>
            <person name="Guan J."/>
            <person name="Zhang Y."/>
            <person name="Yu S."/>
            <person name="Liu X."/>
            <person name="Zhang Y."/>
            <person name="Hong G."/>
            <person name="Han B."/>
            <person name="Choisne N."/>
            <person name="Demange N."/>
            <person name="Orjeda G."/>
            <person name="Samain S."/>
            <person name="Cattolico L."/>
            <person name="Pelletier E."/>
            <person name="Couloux A."/>
            <person name="Segurens B."/>
            <person name="Wincker P."/>
            <person name="D'Hont A."/>
            <person name="Scarpelli C."/>
            <person name="Weissenbach J."/>
            <person name="Salanoubat M."/>
            <person name="Quetier F."/>
            <person name="Yu Y."/>
            <person name="Kim H.R."/>
            <person name="Rambo T."/>
            <person name="Currie J."/>
            <person name="Collura K."/>
            <person name="Luo M."/>
            <person name="Yang T."/>
            <person name="Ammiraju J.S.S."/>
            <person name="Engler F."/>
            <person name="Soderlund C."/>
            <person name="Wing R.A."/>
            <person name="Palmer L.E."/>
            <person name="de la Bastide M."/>
            <person name="Spiegel L."/>
            <person name="Nascimento L."/>
            <person name="Zutavern T."/>
            <person name="O'Shaughnessy A."/>
            <person name="Dike S."/>
            <person name="Dedhia N."/>
            <person name="Preston R."/>
            <person name="Balija V."/>
            <person name="McCombie W.R."/>
            <person name="Chow T."/>
            <person name="Chen H."/>
            <person name="Chung M."/>
            <person name="Chen C."/>
            <person name="Shaw J."/>
            <person name="Wu H."/>
            <person name="Hsiao K."/>
            <person name="Chao Y."/>
            <person name="Chu M."/>
            <person name="Cheng C."/>
            <person name="Hour A."/>
            <person name="Lee P."/>
            <person name="Lin S."/>
            <person name="Lin Y."/>
            <person name="Liou J."/>
            <person name="Liu S."/>
            <person name="Hsing Y."/>
            <person name="Raghuvanshi S."/>
            <person name="Mohanty A."/>
            <person name="Bharti A.K."/>
            <person name="Gaur A."/>
            <person name="Gupta V."/>
            <person name="Kumar D."/>
            <person name="Ravi V."/>
            <person name="Vij S."/>
            <person name="Kapur A."/>
            <person name="Khurana P."/>
            <person name="Khurana P."/>
            <person name="Khurana J.P."/>
            <person name="Tyagi A.K."/>
            <person name="Gaikwad K."/>
            <person name="Singh A."/>
            <person name="Dalal V."/>
            <person name="Srivastava S."/>
            <person name="Dixit A."/>
            <person name="Pal A.K."/>
            <person name="Ghazi I.A."/>
            <person name="Yadav M."/>
            <person name="Pandit A."/>
            <person name="Bhargava A."/>
            <person name="Sureshbabu K."/>
            <person name="Batra K."/>
            <person name="Sharma T.R."/>
            <person name="Mohapatra T."/>
            <person name="Singh N.K."/>
            <person name="Messing J."/>
            <person name="Nelson A.B."/>
            <person name="Fuks G."/>
            <person name="Kavchok S."/>
            <person name="Keizer G."/>
            <person name="Linton E."/>
            <person name="Llaca V."/>
            <person name="Song R."/>
            <person name="Tanyolac B."/>
            <person name="Young S."/>
            <person name="Ho-Il K."/>
            <person name="Hahn J.H."/>
            <person name="Sangsakoo G."/>
            <person name="Vanavichit A."/>
            <person name="de Mattos Luiz.A.T."/>
            <person name="Zimmer P.D."/>
            <person name="Malone G."/>
            <person name="Dellagostin O."/>
            <person name="de Oliveira A.C."/>
            <person name="Bevan M."/>
            <person name="Bancroft I."/>
            <person name="Minx P."/>
            <person name="Cordum H."/>
            <person name="Wilson R."/>
            <person name="Cheng Z."/>
            <person name="Jin W."/>
            <person name="Jiang J."/>
            <person name="Leong S.A."/>
            <person name="Iwama H."/>
            <person name="Gojobori T."/>
            <person name="Itoh T."/>
            <person name="Niimura Y."/>
            <person name="Fujii Y."/>
            <person name="Habara T."/>
            <person name="Sakai H."/>
            <person name="Sato Y."/>
            <person name="Wilson G."/>
            <person name="Kumar K."/>
            <person name="McCouch S."/>
            <person name="Juretic N."/>
            <person name="Hoen D."/>
            <person name="Wright S."/>
            <person name="Bruskiewich R."/>
            <person name="Bureau T."/>
            <person name="Miyao A."/>
            <person name="Hirochika H."/>
            <person name="Nishikawa T."/>
            <person name="Kadowaki K."/>
            <person name="Sugiura M."/>
            <person name="Burr B."/>
            <person name="Sasaki T."/>
        </authorList>
    </citation>
    <scope>NUCLEOTIDE SEQUENCE [LARGE SCALE GENOMIC DNA]</scope>
    <source>
        <strain evidence="3">cv. Nipponbare</strain>
    </source>
</reference>
<evidence type="ECO:0000256" key="1">
    <source>
        <dbReference type="SAM" id="MobiDB-lite"/>
    </source>
</evidence>